<keyword evidence="6" id="KW-1185">Reference proteome</keyword>
<evidence type="ECO:0008006" key="7">
    <source>
        <dbReference type="Google" id="ProtNLM"/>
    </source>
</evidence>
<dbReference type="OrthoDB" id="2427314at2"/>
<feature type="binding site" evidence="3">
    <location>
        <position position="51"/>
    </location>
    <ligand>
        <name>a divalent metal cation</name>
        <dbReference type="ChEBI" id="CHEBI:60240"/>
    </ligand>
</feature>
<feature type="binding site" evidence="3">
    <location>
        <position position="140"/>
    </location>
    <ligand>
        <name>a divalent metal cation</name>
        <dbReference type="ChEBI" id="CHEBI:60240"/>
    </ligand>
</feature>
<accession>A0A511ZF60</accession>
<comment type="similarity">
    <text evidence="1">Belongs to the DinB family.</text>
</comment>
<keyword evidence="2 3" id="KW-0479">Metal-binding</keyword>
<dbReference type="SUPFAM" id="SSF109854">
    <property type="entry name" value="DinB/YfiT-like putative metalloenzymes"/>
    <property type="match status" value="1"/>
</dbReference>
<name>A0A511ZF60_9BACI</name>
<dbReference type="GO" id="GO:0046872">
    <property type="term" value="F:metal ion binding"/>
    <property type="evidence" value="ECO:0007669"/>
    <property type="project" value="UniProtKB-KW"/>
</dbReference>
<dbReference type="Proteomes" id="UP000321558">
    <property type="component" value="Unassembled WGS sequence"/>
</dbReference>
<dbReference type="EMBL" id="BJYM01000003">
    <property type="protein sequence ID" value="GEN86083.1"/>
    <property type="molecule type" value="Genomic_DNA"/>
</dbReference>
<evidence type="ECO:0000256" key="4">
    <source>
        <dbReference type="SAM" id="Coils"/>
    </source>
</evidence>
<dbReference type="InterPro" id="IPR034660">
    <property type="entry name" value="DinB/YfiT-like"/>
</dbReference>
<feature type="coiled-coil region" evidence="4">
    <location>
        <begin position="64"/>
        <end position="94"/>
    </location>
</feature>
<comment type="caution">
    <text evidence="5">The sequence shown here is derived from an EMBL/GenBank/DDBJ whole genome shotgun (WGS) entry which is preliminary data.</text>
</comment>
<evidence type="ECO:0000256" key="3">
    <source>
        <dbReference type="PIRSR" id="PIRSR607837-1"/>
    </source>
</evidence>
<dbReference type="RefSeq" id="WP_147208969.1">
    <property type="nucleotide sequence ID" value="NZ_BJYM01000003.1"/>
</dbReference>
<dbReference type="Gene3D" id="1.20.120.450">
    <property type="entry name" value="dinb family like domain"/>
    <property type="match status" value="1"/>
</dbReference>
<keyword evidence="4" id="KW-0175">Coiled coil</keyword>
<dbReference type="InterPro" id="IPR007837">
    <property type="entry name" value="DinB"/>
</dbReference>
<gene>
    <name evidence="5" type="ORF">OSO01_08220</name>
</gene>
<organism evidence="5 6">
    <name type="scientific">Oceanobacillus sojae</name>
    <dbReference type="NCBI Taxonomy" id="582851"/>
    <lineage>
        <taxon>Bacteria</taxon>
        <taxon>Bacillati</taxon>
        <taxon>Bacillota</taxon>
        <taxon>Bacilli</taxon>
        <taxon>Bacillales</taxon>
        <taxon>Bacillaceae</taxon>
        <taxon>Oceanobacillus</taxon>
    </lineage>
</organism>
<feature type="binding site" evidence="3">
    <location>
        <position position="136"/>
    </location>
    <ligand>
        <name>a divalent metal cation</name>
        <dbReference type="ChEBI" id="CHEBI:60240"/>
    </ligand>
</feature>
<protein>
    <recommendedName>
        <fullName evidence="7">Damage-inducible protein DinB</fullName>
    </recommendedName>
</protein>
<dbReference type="STRING" id="582851.GCA_900162665_04362"/>
<evidence type="ECO:0000256" key="1">
    <source>
        <dbReference type="ARBA" id="ARBA00008635"/>
    </source>
</evidence>
<proteinExistence type="inferred from homology"/>
<evidence type="ECO:0000256" key="2">
    <source>
        <dbReference type="ARBA" id="ARBA00022723"/>
    </source>
</evidence>
<dbReference type="AlphaFoldDB" id="A0A511ZF60"/>
<evidence type="ECO:0000313" key="5">
    <source>
        <dbReference type="EMBL" id="GEN86083.1"/>
    </source>
</evidence>
<evidence type="ECO:0000313" key="6">
    <source>
        <dbReference type="Proteomes" id="UP000321558"/>
    </source>
</evidence>
<dbReference type="Pfam" id="PF05163">
    <property type="entry name" value="DinB"/>
    <property type="match status" value="1"/>
</dbReference>
<sequence>MHAVSVLRNELLAELELGIRSMEGLLKKVENKDWSYRPAENMRNLGELARHTVSIPEVDLNLWQEKDERTIRDLESKYEKLESAEELIEAMNQGFQLFKTYMLSLSDEDFLTKKTKPFYLEEGETQAHWLVEEVSHLFHHRAQFFNYLKQLGYDINMFDLYA</sequence>
<reference evidence="5 6" key="1">
    <citation type="submission" date="2019-07" db="EMBL/GenBank/DDBJ databases">
        <title>Whole genome shotgun sequence of Oceanobacillus sojae NBRC 105379.</title>
        <authorList>
            <person name="Hosoyama A."/>
            <person name="Uohara A."/>
            <person name="Ohji S."/>
            <person name="Ichikawa N."/>
        </authorList>
    </citation>
    <scope>NUCLEOTIDE SEQUENCE [LARGE SCALE GENOMIC DNA]</scope>
    <source>
        <strain evidence="5 6">NBRC 105379</strain>
    </source>
</reference>